<proteinExistence type="inferred from homology"/>
<keyword evidence="4" id="KW-0539">Nucleus</keyword>
<dbReference type="AlphaFoldDB" id="A8PR04"/>
<feature type="compositionally biased region" description="Low complexity" evidence="5">
    <location>
        <begin position="265"/>
        <end position="276"/>
    </location>
</feature>
<dbReference type="GO" id="GO:0045727">
    <property type="term" value="P:positive regulation of translation"/>
    <property type="evidence" value="ECO:0007669"/>
    <property type="project" value="TreeGrafter"/>
</dbReference>
<dbReference type="EMBL" id="AAYY01000001">
    <property type="protein sequence ID" value="EDP45571.1"/>
    <property type="molecule type" value="Genomic_DNA"/>
</dbReference>
<evidence type="ECO:0000256" key="2">
    <source>
        <dbReference type="ARBA" id="ARBA00005991"/>
    </source>
</evidence>
<dbReference type="SUPFAM" id="SSF54928">
    <property type="entry name" value="RNA-binding domain, RBD"/>
    <property type="match status" value="1"/>
</dbReference>
<protein>
    <recommendedName>
        <fullName evidence="6">UPF3 domain-containing protein</fullName>
    </recommendedName>
</protein>
<dbReference type="InParanoid" id="A8PR04"/>
<feature type="compositionally biased region" description="Basic and acidic residues" evidence="5">
    <location>
        <begin position="241"/>
        <end position="252"/>
    </location>
</feature>
<feature type="region of interest" description="Disordered" evidence="5">
    <location>
        <begin position="241"/>
        <end position="373"/>
    </location>
</feature>
<reference evidence="7 8" key="1">
    <citation type="journal article" date="2007" name="Proc. Natl. Acad. Sci. U.S.A.">
        <title>Dandruff-associated Malassezia genomes reveal convergent and divergent virulence traits shared with plant and human fungal pathogens.</title>
        <authorList>
            <person name="Xu J."/>
            <person name="Saunders C.W."/>
            <person name="Hu P."/>
            <person name="Grant R.A."/>
            <person name="Boekhout T."/>
            <person name="Kuramae E.E."/>
            <person name="Kronstad J.W."/>
            <person name="Deangelis Y.M."/>
            <person name="Reeder N.L."/>
            <person name="Johnstone K.R."/>
            <person name="Leland M."/>
            <person name="Fieno A.M."/>
            <person name="Begley W.M."/>
            <person name="Sun Y."/>
            <person name="Lacey M.P."/>
            <person name="Chaudhary T."/>
            <person name="Keough T."/>
            <person name="Chu L."/>
            <person name="Sears R."/>
            <person name="Yuan B."/>
            <person name="Dawson T.L.Jr."/>
        </authorList>
    </citation>
    <scope>NUCLEOTIDE SEQUENCE [LARGE SCALE GENOMIC DNA]</scope>
    <source>
        <strain evidence="8">ATCC MYA-4612 / CBS 7966</strain>
    </source>
</reference>
<feature type="compositionally biased region" description="Polar residues" evidence="5">
    <location>
        <begin position="313"/>
        <end position="323"/>
    </location>
</feature>
<gene>
    <name evidence="7" type="ORF">MGL_0560</name>
</gene>
<comment type="similarity">
    <text evidence="2">Belongs to the RENT3 family.</text>
</comment>
<dbReference type="GO" id="GO:0005737">
    <property type="term" value="C:cytoplasm"/>
    <property type="evidence" value="ECO:0007669"/>
    <property type="project" value="TreeGrafter"/>
</dbReference>
<dbReference type="Pfam" id="PF03467">
    <property type="entry name" value="Smg4_UPF3"/>
    <property type="match status" value="1"/>
</dbReference>
<name>A8PR04_MALGO</name>
<dbReference type="InterPro" id="IPR039722">
    <property type="entry name" value="Upf3"/>
</dbReference>
<dbReference type="InterPro" id="IPR012677">
    <property type="entry name" value="Nucleotide-bd_a/b_plait_sf"/>
</dbReference>
<comment type="caution">
    <text evidence="7">The sequence shown here is derived from an EMBL/GenBank/DDBJ whole genome shotgun (WGS) entry which is preliminary data.</text>
</comment>
<evidence type="ECO:0000256" key="5">
    <source>
        <dbReference type="SAM" id="MobiDB-lite"/>
    </source>
</evidence>
<keyword evidence="3" id="KW-0866">Nonsense-mediated mRNA decay</keyword>
<feature type="domain" description="UPF3" evidence="6">
    <location>
        <begin position="11"/>
        <end position="182"/>
    </location>
</feature>
<dbReference type="GO" id="GO:0000184">
    <property type="term" value="P:nuclear-transcribed mRNA catabolic process, nonsense-mediated decay"/>
    <property type="evidence" value="ECO:0007669"/>
    <property type="project" value="UniProtKB-KW"/>
</dbReference>
<evidence type="ECO:0000313" key="8">
    <source>
        <dbReference type="Proteomes" id="UP000008837"/>
    </source>
</evidence>
<dbReference type="OMA" id="FINWHRY"/>
<evidence type="ECO:0000256" key="1">
    <source>
        <dbReference type="ARBA" id="ARBA00004123"/>
    </source>
</evidence>
<dbReference type="CDD" id="cd12455">
    <property type="entry name" value="RRM_like_Smg4_UPF3"/>
    <property type="match status" value="1"/>
</dbReference>
<dbReference type="KEGG" id="mgl:MGL_0560"/>
<dbReference type="GO" id="GO:0005730">
    <property type="term" value="C:nucleolus"/>
    <property type="evidence" value="ECO:0007669"/>
    <property type="project" value="TreeGrafter"/>
</dbReference>
<organism evidence="7 8">
    <name type="scientific">Malassezia globosa (strain ATCC MYA-4612 / CBS 7966)</name>
    <name type="common">Dandruff-associated fungus</name>
    <dbReference type="NCBI Taxonomy" id="425265"/>
    <lineage>
        <taxon>Eukaryota</taxon>
        <taxon>Fungi</taxon>
        <taxon>Dikarya</taxon>
        <taxon>Basidiomycota</taxon>
        <taxon>Ustilaginomycotina</taxon>
        <taxon>Malasseziomycetes</taxon>
        <taxon>Malasseziales</taxon>
        <taxon>Malasseziaceae</taxon>
        <taxon>Malassezia</taxon>
    </lineage>
</organism>
<feature type="compositionally biased region" description="Polar residues" evidence="5">
    <location>
        <begin position="182"/>
        <end position="205"/>
    </location>
</feature>
<dbReference type="Gene3D" id="3.30.70.330">
    <property type="match status" value="1"/>
</dbReference>
<dbReference type="InterPro" id="IPR005120">
    <property type="entry name" value="UPF3_dom"/>
</dbReference>
<dbReference type="STRING" id="425265.A8PR04"/>
<dbReference type="GeneID" id="5857091"/>
<dbReference type="RefSeq" id="XP_001732785.1">
    <property type="nucleotide sequence ID" value="XM_001732733.1"/>
</dbReference>
<keyword evidence="8" id="KW-1185">Reference proteome</keyword>
<dbReference type="GO" id="GO:0003729">
    <property type="term" value="F:mRNA binding"/>
    <property type="evidence" value="ECO:0007669"/>
    <property type="project" value="TreeGrafter"/>
</dbReference>
<evidence type="ECO:0000313" key="7">
    <source>
        <dbReference type="EMBL" id="EDP45571.1"/>
    </source>
</evidence>
<evidence type="ECO:0000256" key="4">
    <source>
        <dbReference type="ARBA" id="ARBA00023242"/>
    </source>
</evidence>
<dbReference type="OrthoDB" id="18087at2759"/>
<accession>A8PR04</accession>
<feature type="compositionally biased region" description="Polar residues" evidence="5">
    <location>
        <begin position="254"/>
        <end position="264"/>
    </location>
</feature>
<evidence type="ECO:0000256" key="3">
    <source>
        <dbReference type="ARBA" id="ARBA00023161"/>
    </source>
</evidence>
<dbReference type="PANTHER" id="PTHR13112:SF0">
    <property type="entry name" value="FI21285P1"/>
    <property type="match status" value="1"/>
</dbReference>
<dbReference type="VEuPathDB" id="FungiDB:MGL_0560"/>
<dbReference type="PANTHER" id="PTHR13112">
    <property type="entry name" value="UPF3 REGULATOR OF NONSENSE TRANSCRIPTS-LIKE PROTEIN"/>
    <property type="match status" value="1"/>
</dbReference>
<sequence length="373" mass="40415">MSLGGDAIESNRKVVVRDLPPHLTENVFWEAVSPWVRLKADPVTNEPRTASRTAFVQGKRSEQASEVDTLSVAYINFSDFKYVLDFVQNFQGHIFRDSKGQNYHAFVDNALFQSYMRWAPDKYGESTGTIQQTQEYKDFVAFLEAPSTLAPAPAPGLSASETDSDKASITTPLVEFVRKQKQGAQETKKSSPAKTENSKGQQDASTSKHKDKNTSTKANKALSRDEILANVSGVPLSKIEGMKTKAKKELYKKSTASARTNQTDKAPGSQASSKASSKSESKADSKISISSAPSKPSSSSTAPSSSHAHQTRHAASNENTGSNRPKAAAKKAPSKSDTKKPPKPRKAKHKSSDSQPHTPSAPPRITILKKPPS</sequence>
<dbReference type="Proteomes" id="UP000008837">
    <property type="component" value="Unassembled WGS sequence"/>
</dbReference>
<evidence type="ECO:0000259" key="6">
    <source>
        <dbReference type="Pfam" id="PF03467"/>
    </source>
</evidence>
<comment type="subcellular location">
    <subcellularLocation>
        <location evidence="1">Nucleus</location>
    </subcellularLocation>
</comment>
<feature type="region of interest" description="Disordered" evidence="5">
    <location>
        <begin position="179"/>
        <end position="221"/>
    </location>
</feature>
<dbReference type="InterPro" id="IPR035979">
    <property type="entry name" value="RBD_domain_sf"/>
</dbReference>
<feature type="compositionally biased region" description="Low complexity" evidence="5">
    <location>
        <begin position="286"/>
        <end position="306"/>
    </location>
</feature>